<keyword evidence="1" id="KW-0378">Hydrolase</keyword>
<keyword evidence="1" id="KW-0269">Exonuclease</keyword>
<dbReference type="RefSeq" id="WP_279529840.1">
    <property type="nucleotide sequence ID" value="NZ_CP122312.1"/>
</dbReference>
<protein>
    <submittedName>
        <fullName evidence="1">Exonuclease RecJ</fullName>
    </submittedName>
</protein>
<reference evidence="1 2" key="1">
    <citation type="journal article" date="2019" name="Int. J. Syst. Evol. Microbiol.">
        <title>The Global Catalogue of Microorganisms (GCM) 10K type strain sequencing project: providing services to taxonomists for standard genome sequencing and annotation.</title>
        <authorList>
            <consortium name="The Broad Institute Genomics Platform"/>
            <consortium name="The Broad Institute Genome Sequencing Center for Infectious Disease"/>
            <person name="Wu L."/>
            <person name="Ma J."/>
        </authorList>
    </citation>
    <scope>NUCLEOTIDE SEQUENCE [LARGE SCALE GENOMIC DNA]</scope>
    <source>
        <strain evidence="1 2">XZGYJ-43</strain>
    </source>
</reference>
<gene>
    <name evidence="1" type="ORF">ACFQJ9_10950</name>
</gene>
<name>A0ABD5Z428_9EURY</name>
<sequence length="393" mass="40122">MATTGRPADTDSDASALAGTLAEASFVHVAAHADGDALAASALLARGLDGVDVPYQVSLARSSTAAERRLSDADGTTLALGFGAETSADTVSTERPVSQHAYDVASELHDGGRTDATLALAGVLASDSPPSTTPTDTLVEAADASRRPGVGIPTADLADGLAHSTLFHAGISGDEGQAGALLAELELPAELDESAWRRLASRVALDATEAPAGPRAAVAIERALRPYVFSDGPVETADGYADVLDALARAEPGLGVAFALGHADRAAALDVWRETGRRAHRALRRADLDGHDGLVVATLGDDADVDSDADSPLWTVGRLLRDFRSDQPAALAVEGDEAVLATIPATGDDARTDARDALAEAGARAVGGTATHAYAQFEAIDTTDVGRTVRDAL</sequence>
<evidence type="ECO:0000313" key="1">
    <source>
        <dbReference type="EMBL" id="MFC7199918.1"/>
    </source>
</evidence>
<evidence type="ECO:0000313" key="2">
    <source>
        <dbReference type="Proteomes" id="UP001596447"/>
    </source>
</evidence>
<dbReference type="AlphaFoldDB" id="A0ABD5Z428"/>
<proteinExistence type="predicted"/>
<dbReference type="Proteomes" id="UP001596447">
    <property type="component" value="Unassembled WGS sequence"/>
</dbReference>
<keyword evidence="2" id="KW-1185">Reference proteome</keyword>
<dbReference type="EMBL" id="JBHTAR010000011">
    <property type="protein sequence ID" value="MFC7199918.1"/>
    <property type="molecule type" value="Genomic_DNA"/>
</dbReference>
<comment type="caution">
    <text evidence="1">The sequence shown here is derived from an EMBL/GenBank/DDBJ whole genome shotgun (WGS) entry which is preliminary data.</text>
</comment>
<organism evidence="1 2">
    <name type="scientific">Halospeciosus flavus</name>
    <dbReference type="NCBI Taxonomy" id="3032283"/>
    <lineage>
        <taxon>Archaea</taxon>
        <taxon>Methanobacteriati</taxon>
        <taxon>Methanobacteriota</taxon>
        <taxon>Stenosarchaea group</taxon>
        <taxon>Halobacteria</taxon>
        <taxon>Halobacteriales</taxon>
        <taxon>Halobacteriaceae</taxon>
        <taxon>Halospeciosus</taxon>
    </lineage>
</organism>
<dbReference type="GO" id="GO:0004527">
    <property type="term" value="F:exonuclease activity"/>
    <property type="evidence" value="ECO:0007669"/>
    <property type="project" value="UniProtKB-KW"/>
</dbReference>
<keyword evidence="1" id="KW-0540">Nuclease</keyword>
<accession>A0ABD5Z428</accession>